<evidence type="ECO:0000256" key="11">
    <source>
        <dbReference type="ARBA" id="ARBA00076879"/>
    </source>
</evidence>
<dbReference type="KEGG" id="lak:106180683"/>
<evidence type="ECO:0000256" key="6">
    <source>
        <dbReference type="ARBA" id="ARBA00022801"/>
    </source>
</evidence>
<dbReference type="HAMAP" id="MF_00527">
    <property type="entry name" value="3MGH"/>
    <property type="match status" value="1"/>
</dbReference>
<feature type="region of interest" description="Disordered" evidence="14">
    <location>
        <begin position="1"/>
        <end position="46"/>
    </location>
</feature>
<dbReference type="OrthoDB" id="6353017at2759"/>
<comment type="function">
    <text evidence="2">Hydrolysis of the deoxyribose N-glycosidic bond to excise 3-methyladenine, and 7-methylguanine from the damaged DNA polymer formed by alkylation lesions.</text>
</comment>
<dbReference type="InParanoid" id="A0A1S3KCH6"/>
<dbReference type="Pfam" id="PF02245">
    <property type="entry name" value="Pur_DNA_glyco"/>
    <property type="match status" value="1"/>
</dbReference>
<dbReference type="GO" id="GO:0003677">
    <property type="term" value="F:DNA binding"/>
    <property type="evidence" value="ECO:0007669"/>
    <property type="project" value="InterPro"/>
</dbReference>
<evidence type="ECO:0000256" key="3">
    <source>
        <dbReference type="ARBA" id="ARBA00009232"/>
    </source>
</evidence>
<dbReference type="GO" id="GO:0003905">
    <property type="term" value="F:alkylbase DNA N-glycosylase activity"/>
    <property type="evidence" value="ECO:0007669"/>
    <property type="project" value="UniProtKB-EC"/>
</dbReference>
<dbReference type="InterPro" id="IPR036995">
    <property type="entry name" value="MPG_sf"/>
</dbReference>
<dbReference type="OMA" id="VEAYHHT"/>
<dbReference type="PANTHER" id="PTHR10429:SF0">
    <property type="entry name" value="DNA-3-METHYLADENINE GLYCOSYLASE"/>
    <property type="match status" value="1"/>
</dbReference>
<dbReference type="SUPFAM" id="SSF50486">
    <property type="entry name" value="FMT C-terminal domain-like"/>
    <property type="match status" value="1"/>
</dbReference>
<dbReference type="PANTHER" id="PTHR10429">
    <property type="entry name" value="DNA-3-METHYLADENINE GLYCOSYLASE"/>
    <property type="match status" value="1"/>
</dbReference>
<dbReference type="EC" id="3.2.2.21" evidence="4"/>
<evidence type="ECO:0000256" key="4">
    <source>
        <dbReference type="ARBA" id="ARBA00012000"/>
    </source>
</evidence>
<proteinExistence type="inferred from homology"/>
<comment type="catalytic activity">
    <reaction evidence="1">
        <text>Hydrolysis of alkylated DNA, releasing 3-methyladenine, 3-methylguanine, 7-methylguanine and 7-methyladenine.</text>
        <dbReference type="EC" id="3.2.2.21"/>
    </reaction>
</comment>
<evidence type="ECO:0000256" key="8">
    <source>
        <dbReference type="ARBA" id="ARBA00033426"/>
    </source>
</evidence>
<name>A0A1S3KCH6_LINAN</name>
<dbReference type="GO" id="GO:0006284">
    <property type="term" value="P:base-excision repair"/>
    <property type="evidence" value="ECO:0007669"/>
    <property type="project" value="InterPro"/>
</dbReference>
<evidence type="ECO:0000256" key="14">
    <source>
        <dbReference type="SAM" id="MobiDB-lite"/>
    </source>
</evidence>
<protein>
    <recommendedName>
        <fullName evidence="10">DNA-3-methyladenine glycosylase</fullName>
        <ecNumber evidence="4">3.2.2.21</ecNumber>
    </recommendedName>
    <alternativeName>
        <fullName evidence="11">3-alkyladenine DNA glycosylase</fullName>
    </alternativeName>
    <alternativeName>
        <fullName evidence="8">3-methyladenine DNA glycosidase</fullName>
    </alternativeName>
    <alternativeName>
        <fullName evidence="13">ADPG</fullName>
    </alternativeName>
    <alternativeName>
        <fullName evidence="12">N-methylpurine-DNA glycosylase</fullName>
    </alternativeName>
</protein>
<keyword evidence="7" id="KW-0234">DNA repair</keyword>
<comment type="similarity">
    <text evidence="3">Belongs to the DNA glycosylase MPG family.</text>
</comment>
<dbReference type="InterPro" id="IPR011034">
    <property type="entry name" value="Formyl_transferase-like_C_sf"/>
</dbReference>
<feature type="compositionally biased region" description="Basic residues" evidence="14">
    <location>
        <begin position="1"/>
        <end position="17"/>
    </location>
</feature>
<evidence type="ECO:0000313" key="16">
    <source>
        <dbReference type="RefSeq" id="XP_013420197.1"/>
    </source>
</evidence>
<sequence>MDQKTTSKRKASNKKPSKNKDEVASKYFRESHESRSEKPLNNPTMASGTKHLRAFFELPCLELSKALLGQVLVRKLPNGERLSGRIVETEAYLGSADSASHSYKGPTGRNGAMFMQPGTAYVYNIYGMYCCMNISSQGTGSCVLLRALEPLENQDIMRGARSTRRQDEGKGLKIKDLCNGPSKLCQALHIDKDSINTQDLVTSGCIWLEKGAPVQEEEIIVSTRIGIESAGPESASKPYRFYVRNSDCVSRRDKKAEAKNDQS</sequence>
<dbReference type="NCBIfam" id="TIGR00567">
    <property type="entry name" value="3mg"/>
    <property type="match status" value="1"/>
</dbReference>
<dbReference type="FunFam" id="3.10.300.10:FF:000001">
    <property type="entry name" value="Putative 3-methyladenine DNA glycosylase"/>
    <property type="match status" value="1"/>
</dbReference>
<dbReference type="CDD" id="cd00540">
    <property type="entry name" value="AAG"/>
    <property type="match status" value="1"/>
</dbReference>
<accession>A0A1S3KCH6</accession>
<organism evidence="15 16">
    <name type="scientific">Lingula anatina</name>
    <name type="common">Brachiopod</name>
    <name type="synonym">Lingula unguis</name>
    <dbReference type="NCBI Taxonomy" id="7574"/>
    <lineage>
        <taxon>Eukaryota</taxon>
        <taxon>Metazoa</taxon>
        <taxon>Spiralia</taxon>
        <taxon>Lophotrochozoa</taxon>
        <taxon>Brachiopoda</taxon>
        <taxon>Linguliformea</taxon>
        <taxon>Lingulata</taxon>
        <taxon>Lingulida</taxon>
        <taxon>Linguloidea</taxon>
        <taxon>Lingulidae</taxon>
        <taxon>Lingula</taxon>
    </lineage>
</organism>
<keyword evidence="6" id="KW-0378">Hydrolase</keyword>
<evidence type="ECO:0000256" key="10">
    <source>
        <dbReference type="ARBA" id="ARBA00068926"/>
    </source>
</evidence>
<evidence type="ECO:0000256" key="7">
    <source>
        <dbReference type="ARBA" id="ARBA00023204"/>
    </source>
</evidence>
<keyword evidence="15" id="KW-1185">Reference proteome</keyword>
<feature type="compositionally biased region" description="Basic and acidic residues" evidence="14">
    <location>
        <begin position="18"/>
        <end position="38"/>
    </location>
</feature>
<dbReference type="STRING" id="7574.A0A1S3KCH6"/>
<dbReference type="Proteomes" id="UP000085678">
    <property type="component" value="Unplaced"/>
</dbReference>
<evidence type="ECO:0000256" key="1">
    <source>
        <dbReference type="ARBA" id="ARBA00000086"/>
    </source>
</evidence>
<evidence type="ECO:0000256" key="13">
    <source>
        <dbReference type="ARBA" id="ARBA00082988"/>
    </source>
</evidence>
<evidence type="ECO:0000256" key="2">
    <source>
        <dbReference type="ARBA" id="ARBA00002421"/>
    </source>
</evidence>
<gene>
    <name evidence="16" type="primary">LOC106180683</name>
</gene>
<dbReference type="AlphaFoldDB" id="A0A1S3KCH6"/>
<evidence type="ECO:0000313" key="15">
    <source>
        <dbReference type="Proteomes" id="UP000085678"/>
    </source>
</evidence>
<evidence type="ECO:0000256" key="9">
    <source>
        <dbReference type="ARBA" id="ARBA00066187"/>
    </source>
</evidence>
<dbReference type="InterPro" id="IPR003180">
    <property type="entry name" value="MPG"/>
</dbReference>
<dbReference type="Gene3D" id="3.10.300.10">
    <property type="entry name" value="Methylpurine-DNA glycosylase (MPG)"/>
    <property type="match status" value="1"/>
</dbReference>
<reference evidence="16" key="1">
    <citation type="submission" date="2025-08" db="UniProtKB">
        <authorList>
            <consortium name="RefSeq"/>
        </authorList>
    </citation>
    <scope>IDENTIFICATION</scope>
    <source>
        <tissue evidence="16">Gonads</tissue>
    </source>
</reference>
<keyword evidence="5" id="KW-0227">DNA damage</keyword>
<evidence type="ECO:0000256" key="12">
    <source>
        <dbReference type="ARBA" id="ARBA00078171"/>
    </source>
</evidence>
<dbReference type="RefSeq" id="XP_013420197.1">
    <property type="nucleotide sequence ID" value="XM_013564743.2"/>
</dbReference>
<dbReference type="GeneID" id="106180683"/>
<evidence type="ECO:0000256" key="5">
    <source>
        <dbReference type="ARBA" id="ARBA00022763"/>
    </source>
</evidence>
<comment type="subunit">
    <text evidence="9">Binds MBD1. Binds SSBP1.</text>
</comment>